<evidence type="ECO:0000313" key="10">
    <source>
        <dbReference type="Proteomes" id="UP000299084"/>
    </source>
</evidence>
<comment type="subcellular location">
    <subcellularLocation>
        <location evidence="1">Membrane</location>
        <topology evidence="1">Single-pass membrane protein</topology>
    </subcellularLocation>
</comment>
<feature type="transmembrane region" description="Helical" evidence="7">
    <location>
        <begin position="25"/>
        <end position="46"/>
    </location>
</feature>
<feature type="region of interest" description="Disordered" evidence="6">
    <location>
        <begin position="54"/>
        <end position="84"/>
    </location>
</feature>
<evidence type="ECO:0000256" key="5">
    <source>
        <dbReference type="ARBA" id="ARBA00023136"/>
    </source>
</evidence>
<dbReference type="Pfam" id="PF14851">
    <property type="entry name" value="FAM176"/>
    <property type="match status" value="1"/>
</dbReference>
<feature type="domain" description="EVA1" evidence="8">
    <location>
        <begin position="1"/>
        <end position="138"/>
    </location>
</feature>
<dbReference type="InterPro" id="IPR052461">
    <property type="entry name" value="EVA1_A/B"/>
</dbReference>
<evidence type="ECO:0000256" key="4">
    <source>
        <dbReference type="ARBA" id="ARBA00022989"/>
    </source>
</evidence>
<evidence type="ECO:0000256" key="2">
    <source>
        <dbReference type="ARBA" id="ARBA00006023"/>
    </source>
</evidence>
<protein>
    <submittedName>
        <fullName evidence="9">Protein eva-1-like protein A</fullName>
    </submittedName>
</protein>
<keyword evidence="5 7" id="KW-0472">Membrane</keyword>
<keyword evidence="10" id="KW-1185">Reference proteome</keyword>
<feature type="compositionally biased region" description="Acidic residues" evidence="6">
    <location>
        <begin position="63"/>
        <end position="74"/>
    </location>
</feature>
<dbReference type="PANTHER" id="PTHR48422">
    <property type="entry name" value="PROTEIN EVA-1 HOMOLOG B-RELATED"/>
    <property type="match status" value="1"/>
</dbReference>
<dbReference type="PANTHER" id="PTHR48422:SF1">
    <property type="entry name" value="PROTEIN EVA-1 HOMOLOG A"/>
    <property type="match status" value="1"/>
</dbReference>
<comment type="caution">
    <text evidence="9">The sequence shown here is derived from an EMBL/GenBank/DDBJ whole genome shotgun (WGS) entry which is preliminary data.</text>
</comment>
<dbReference type="EMBL" id="JWIN03000028">
    <property type="protein sequence ID" value="KAB1256845.1"/>
    <property type="molecule type" value="Genomic_DNA"/>
</dbReference>
<dbReference type="GO" id="GO:0005886">
    <property type="term" value="C:plasma membrane"/>
    <property type="evidence" value="ECO:0007669"/>
    <property type="project" value="Ensembl"/>
</dbReference>
<keyword evidence="4 7" id="KW-1133">Transmembrane helix</keyword>
<reference evidence="9 10" key="1">
    <citation type="journal article" date="2019" name="Mol. Ecol. Resour.">
        <title>Improving Illumina assemblies with Hi-C and long reads: an example with the North African dromedary.</title>
        <authorList>
            <person name="Elbers J.P."/>
            <person name="Rogers M.F."/>
            <person name="Perelman P.L."/>
            <person name="Proskuryakova A.A."/>
            <person name="Serdyukova N.A."/>
            <person name="Johnson W.E."/>
            <person name="Horin P."/>
            <person name="Corander J."/>
            <person name="Murphy D."/>
            <person name="Burger P.A."/>
        </authorList>
    </citation>
    <scope>NUCLEOTIDE SEQUENCE [LARGE SCALE GENOMIC DNA]</scope>
    <source>
        <strain evidence="9">Drom800</strain>
        <tissue evidence="9">Blood</tissue>
    </source>
</reference>
<evidence type="ECO:0000256" key="1">
    <source>
        <dbReference type="ARBA" id="ARBA00004167"/>
    </source>
</evidence>
<evidence type="ECO:0000256" key="6">
    <source>
        <dbReference type="SAM" id="MobiDB-lite"/>
    </source>
</evidence>
<proteinExistence type="inferred from homology"/>
<evidence type="ECO:0000259" key="8">
    <source>
        <dbReference type="Pfam" id="PF14851"/>
    </source>
</evidence>
<evidence type="ECO:0000256" key="3">
    <source>
        <dbReference type="ARBA" id="ARBA00022692"/>
    </source>
</evidence>
<dbReference type="Proteomes" id="UP000299084">
    <property type="component" value="Unassembled WGS sequence"/>
</dbReference>
<accession>A0A5N4CD46</accession>
<name>A0A5N4CD46_CAMDR</name>
<comment type="similarity">
    <text evidence="2">Belongs to the EVA1 family.</text>
</comment>
<organism evidence="9 10">
    <name type="scientific">Camelus dromedarius</name>
    <name type="common">Dromedary</name>
    <name type="synonym">Arabian camel</name>
    <dbReference type="NCBI Taxonomy" id="9838"/>
    <lineage>
        <taxon>Eukaryota</taxon>
        <taxon>Metazoa</taxon>
        <taxon>Chordata</taxon>
        <taxon>Craniata</taxon>
        <taxon>Vertebrata</taxon>
        <taxon>Euteleostomi</taxon>
        <taxon>Mammalia</taxon>
        <taxon>Eutheria</taxon>
        <taxon>Laurasiatheria</taxon>
        <taxon>Artiodactyla</taxon>
        <taxon>Tylopoda</taxon>
        <taxon>Camelidae</taxon>
        <taxon>Camelus</taxon>
    </lineage>
</organism>
<dbReference type="STRING" id="9838.ENSCDRP00005012583"/>
<keyword evidence="3 7" id="KW-0812">Transmembrane</keyword>
<evidence type="ECO:0000313" key="9">
    <source>
        <dbReference type="EMBL" id="KAB1256845.1"/>
    </source>
</evidence>
<dbReference type="AlphaFoldDB" id="A0A5N4CD46"/>
<sequence length="138" mass="15531">MALLSSILAAYSIVSESPERAALYFVSGVCIGLVLTLAALVIRISCHTDCQQHPQKKLAQDGESSDCSDSEDGSSDAVSDVSVRRHRRFERTLNKNVFTSAEELERAQRLEERERIIREIWMNGQPEVPGTRSLNRYY</sequence>
<dbReference type="InterPro" id="IPR039500">
    <property type="entry name" value="EVA1_dom"/>
</dbReference>
<gene>
    <name evidence="9" type="ORF">Cadr_000030049</name>
</gene>
<evidence type="ECO:0000256" key="7">
    <source>
        <dbReference type="SAM" id="Phobius"/>
    </source>
</evidence>